<keyword evidence="1" id="KW-0732">Signal</keyword>
<dbReference type="RefSeq" id="WP_377246285.1">
    <property type="nucleotide sequence ID" value="NZ_JBHLXP010000004.1"/>
</dbReference>
<sequence>MPAAPVKSDPLPRLVTALACSLLPGWSAPGLAATADWQRIHSPQLQYDLQYQAVPSPGYQPGDPVLYVTDGAWYAEPGQLPELIQQLRHAGKIRPLLLVLVDARDPADLSVNRRHQQFMCNQQYAAFFRDTLLPAVQQQYQPSTARTDRVILGLSFGAINAACFGLLLPNQFGNLAMQSPGNKDHLAVLTKLYQQQPLLPLKMSLSFGTLNDNLGAGRKFHQTLQQKGYAVAYQEVRFGHNWHNWQPLLDDVLLHFFPATSTPSTGG</sequence>
<reference evidence="2 3" key="1">
    <citation type="submission" date="2024-09" db="EMBL/GenBank/DDBJ databases">
        <authorList>
            <person name="Sun Q."/>
            <person name="Mori K."/>
        </authorList>
    </citation>
    <scope>NUCLEOTIDE SEQUENCE [LARGE SCALE GENOMIC DNA]</scope>
    <source>
        <strain evidence="2 3">KCTC 23315</strain>
    </source>
</reference>
<dbReference type="EMBL" id="JBHLXP010000004">
    <property type="protein sequence ID" value="MFC0049778.1"/>
    <property type="molecule type" value="Genomic_DNA"/>
</dbReference>
<name>A0ABV6BJT2_9GAMM</name>
<dbReference type="GO" id="GO:0016787">
    <property type="term" value="F:hydrolase activity"/>
    <property type="evidence" value="ECO:0007669"/>
    <property type="project" value="UniProtKB-KW"/>
</dbReference>
<dbReference type="InterPro" id="IPR000801">
    <property type="entry name" value="Esterase-like"/>
</dbReference>
<organism evidence="2 3">
    <name type="scientific">Rheinheimera tilapiae</name>
    <dbReference type="NCBI Taxonomy" id="875043"/>
    <lineage>
        <taxon>Bacteria</taxon>
        <taxon>Pseudomonadati</taxon>
        <taxon>Pseudomonadota</taxon>
        <taxon>Gammaproteobacteria</taxon>
        <taxon>Chromatiales</taxon>
        <taxon>Chromatiaceae</taxon>
        <taxon>Rheinheimera</taxon>
    </lineage>
</organism>
<feature type="chain" id="PRO_5047027224" evidence="1">
    <location>
        <begin position="33"/>
        <end position="267"/>
    </location>
</feature>
<dbReference type="Proteomes" id="UP001589813">
    <property type="component" value="Unassembled WGS sequence"/>
</dbReference>
<evidence type="ECO:0000313" key="3">
    <source>
        <dbReference type="Proteomes" id="UP001589813"/>
    </source>
</evidence>
<accession>A0ABV6BJT2</accession>
<feature type="signal peptide" evidence="1">
    <location>
        <begin position="1"/>
        <end position="32"/>
    </location>
</feature>
<comment type="caution">
    <text evidence="2">The sequence shown here is derived from an EMBL/GenBank/DDBJ whole genome shotgun (WGS) entry which is preliminary data.</text>
</comment>
<gene>
    <name evidence="2" type="ORF">ACFFJP_15875</name>
</gene>
<protein>
    <submittedName>
        <fullName evidence="2">Alpha/beta hydrolase</fullName>
    </submittedName>
</protein>
<dbReference type="InterPro" id="IPR050583">
    <property type="entry name" value="Mycobacterial_A85_antigen"/>
</dbReference>
<evidence type="ECO:0000256" key="1">
    <source>
        <dbReference type="SAM" id="SignalP"/>
    </source>
</evidence>
<keyword evidence="3" id="KW-1185">Reference proteome</keyword>
<proteinExistence type="predicted"/>
<keyword evidence="2" id="KW-0378">Hydrolase</keyword>
<dbReference type="PANTHER" id="PTHR48098">
    <property type="entry name" value="ENTEROCHELIN ESTERASE-RELATED"/>
    <property type="match status" value="1"/>
</dbReference>
<dbReference type="Pfam" id="PF00756">
    <property type="entry name" value="Esterase"/>
    <property type="match status" value="1"/>
</dbReference>
<evidence type="ECO:0000313" key="2">
    <source>
        <dbReference type="EMBL" id="MFC0049778.1"/>
    </source>
</evidence>
<dbReference type="PANTHER" id="PTHR48098:SF3">
    <property type="entry name" value="IRON(III) ENTEROBACTIN ESTERASE"/>
    <property type="match status" value="1"/>
</dbReference>
<dbReference type="SUPFAM" id="SSF53474">
    <property type="entry name" value="alpha/beta-Hydrolases"/>
    <property type="match status" value="1"/>
</dbReference>
<dbReference type="InterPro" id="IPR029058">
    <property type="entry name" value="AB_hydrolase_fold"/>
</dbReference>
<dbReference type="Gene3D" id="3.40.50.1820">
    <property type="entry name" value="alpha/beta hydrolase"/>
    <property type="match status" value="1"/>
</dbReference>